<dbReference type="Pfam" id="PF00535">
    <property type="entry name" value="Glycos_transf_2"/>
    <property type="match status" value="1"/>
</dbReference>
<evidence type="ECO:0000313" key="3">
    <source>
        <dbReference type="Proteomes" id="UP001267426"/>
    </source>
</evidence>
<keyword evidence="2" id="KW-0328">Glycosyltransferase</keyword>
<sequence>MDCSTIIVSYDTFDLTREAVRSALEAAPGLRHEVVVVDNDSPDGSAARLRAAFAGDARVRVVESGGNVGFAAANNVGAGRSSGRVLFFLNPDTVVHGDAVARLVAYLDGHPEAGAVGPRVLNGDGTDQVSTSPFDTAQSIARHLLALPAPRPPLDRPAPVDVVKGCALALRREVFDAVGGWDERYFMYAEENELCLALARAGRQNAFVPDAVVTHIGGAASAGRYAEQQVVASRSHAAFLRRHGSPALARFHRAGSAVGYGARAVAFRALARLRPARAADYRRRGDAAAAIWTWAVFDYS</sequence>
<dbReference type="SUPFAM" id="SSF53448">
    <property type="entry name" value="Nucleotide-diphospho-sugar transferases"/>
    <property type="match status" value="1"/>
</dbReference>
<keyword evidence="2" id="KW-0808">Transferase</keyword>
<dbReference type="PANTHER" id="PTHR43179:SF7">
    <property type="entry name" value="RHAMNOSYLTRANSFERASE WBBL"/>
    <property type="match status" value="1"/>
</dbReference>
<dbReference type="Proteomes" id="UP001267426">
    <property type="component" value="Unassembled WGS sequence"/>
</dbReference>
<accession>A0ABU3BV58</accession>
<reference evidence="2 3" key="1">
    <citation type="submission" date="2023-09" db="EMBL/GenBank/DDBJ databases">
        <authorList>
            <person name="Rey-Velasco X."/>
        </authorList>
    </citation>
    <scope>NUCLEOTIDE SEQUENCE [LARGE SCALE GENOMIC DNA]</scope>
    <source>
        <strain evidence="2 3">F394</strain>
    </source>
</reference>
<dbReference type="RefSeq" id="WP_311665811.1">
    <property type="nucleotide sequence ID" value="NZ_JAVRHT010000057.1"/>
</dbReference>
<feature type="domain" description="Glycosyltransferase 2-like" evidence="1">
    <location>
        <begin position="4"/>
        <end position="177"/>
    </location>
</feature>
<evidence type="ECO:0000259" key="1">
    <source>
        <dbReference type="Pfam" id="PF00535"/>
    </source>
</evidence>
<proteinExistence type="predicted"/>
<dbReference type="Gene3D" id="3.90.550.10">
    <property type="entry name" value="Spore Coat Polysaccharide Biosynthesis Protein SpsA, Chain A"/>
    <property type="match status" value="1"/>
</dbReference>
<gene>
    <name evidence="2" type="ORF">RM540_15565</name>
</gene>
<dbReference type="EMBL" id="JAVRHT010000057">
    <property type="protein sequence ID" value="MDT0633173.1"/>
    <property type="molecule type" value="Genomic_DNA"/>
</dbReference>
<name>A0ABU3BV58_9BACT</name>
<dbReference type="InterPro" id="IPR001173">
    <property type="entry name" value="Glyco_trans_2-like"/>
</dbReference>
<protein>
    <submittedName>
        <fullName evidence="2">Glycosyltransferase family 2 protein</fullName>
        <ecNumber evidence="2">2.4.-.-</ecNumber>
    </submittedName>
</protein>
<evidence type="ECO:0000313" key="2">
    <source>
        <dbReference type="EMBL" id="MDT0633173.1"/>
    </source>
</evidence>
<dbReference type="InterPro" id="IPR029044">
    <property type="entry name" value="Nucleotide-diphossugar_trans"/>
</dbReference>
<keyword evidence="3" id="KW-1185">Reference proteome</keyword>
<dbReference type="CDD" id="cd04186">
    <property type="entry name" value="GT_2_like_c"/>
    <property type="match status" value="1"/>
</dbReference>
<comment type="caution">
    <text evidence="2">The sequence shown here is derived from an EMBL/GenBank/DDBJ whole genome shotgun (WGS) entry which is preliminary data.</text>
</comment>
<dbReference type="GO" id="GO:0016757">
    <property type="term" value="F:glycosyltransferase activity"/>
    <property type="evidence" value="ECO:0007669"/>
    <property type="project" value="UniProtKB-KW"/>
</dbReference>
<dbReference type="EC" id="2.4.-.-" evidence="2"/>
<dbReference type="PANTHER" id="PTHR43179">
    <property type="entry name" value="RHAMNOSYLTRANSFERASE WBBL"/>
    <property type="match status" value="1"/>
</dbReference>
<organism evidence="2 3">
    <name type="scientific">Rubrivirga litoralis</name>
    <dbReference type="NCBI Taxonomy" id="3075598"/>
    <lineage>
        <taxon>Bacteria</taxon>
        <taxon>Pseudomonadati</taxon>
        <taxon>Rhodothermota</taxon>
        <taxon>Rhodothermia</taxon>
        <taxon>Rhodothermales</taxon>
        <taxon>Rubricoccaceae</taxon>
        <taxon>Rubrivirga</taxon>
    </lineage>
</organism>